<evidence type="ECO:0000313" key="3">
    <source>
        <dbReference type="EMBL" id="KAF7364156.1"/>
    </source>
</evidence>
<comment type="caution">
    <text evidence="3">The sequence shown here is derived from an EMBL/GenBank/DDBJ whole genome shotgun (WGS) entry which is preliminary data.</text>
</comment>
<evidence type="ECO:0000256" key="1">
    <source>
        <dbReference type="SAM" id="MobiDB-lite"/>
    </source>
</evidence>
<dbReference type="Proteomes" id="UP000623467">
    <property type="component" value="Unassembled WGS sequence"/>
</dbReference>
<protein>
    <submittedName>
        <fullName evidence="3">Uncharacterized protein</fullName>
    </submittedName>
</protein>
<keyword evidence="2" id="KW-0472">Membrane</keyword>
<dbReference type="EMBL" id="JACAZH010000007">
    <property type="protein sequence ID" value="KAF7364156.1"/>
    <property type="molecule type" value="Genomic_DNA"/>
</dbReference>
<sequence>MTSDQKKDPTDLHLRVKCYRLFAAAASFVLDAFWTERSRYMTYQSSITVSVQSPYSRASAPVAASLNLSISFLSFYSSVVLIDTPGSPHDIPNAPKNPTDYIYAIDTRSTLDPLPLASHRCLSLHSTAFVSGSTRPLAHAPSSVLSMIVAQPQGIAPHLPLMGLLAGLVLLGFRAFFVIRGRNSSSHALAQHLDLEHQQESKLAATKTAFFAQFPLPVSVSFETLPTVVPPQREPPTIPVSPARKYSIPLPARYASPTPVSMAQMIMVRHMSRRSPTIPTLPKRAPDLNRAPSLLSSVSRPTLDV</sequence>
<accession>A0A8H6YSR7</accession>
<reference evidence="3" key="1">
    <citation type="submission" date="2020-05" db="EMBL/GenBank/DDBJ databases">
        <title>Mycena genomes resolve the evolution of fungal bioluminescence.</title>
        <authorList>
            <person name="Tsai I.J."/>
        </authorList>
    </citation>
    <scope>NUCLEOTIDE SEQUENCE</scope>
    <source>
        <strain evidence="3">160909Yilan</strain>
    </source>
</reference>
<keyword evidence="2" id="KW-1133">Transmembrane helix</keyword>
<evidence type="ECO:0000256" key="2">
    <source>
        <dbReference type="SAM" id="Phobius"/>
    </source>
</evidence>
<gene>
    <name evidence="3" type="ORF">MSAN_01074800</name>
</gene>
<dbReference type="OrthoDB" id="10599734at2759"/>
<feature type="compositionally biased region" description="Polar residues" evidence="1">
    <location>
        <begin position="294"/>
        <end position="305"/>
    </location>
</feature>
<keyword evidence="4" id="KW-1185">Reference proteome</keyword>
<feature type="transmembrane region" description="Helical" evidence="2">
    <location>
        <begin position="159"/>
        <end position="179"/>
    </location>
</feature>
<proteinExistence type="predicted"/>
<keyword evidence="2" id="KW-0812">Transmembrane</keyword>
<feature type="region of interest" description="Disordered" evidence="1">
    <location>
        <begin position="275"/>
        <end position="305"/>
    </location>
</feature>
<organism evidence="3 4">
    <name type="scientific">Mycena sanguinolenta</name>
    <dbReference type="NCBI Taxonomy" id="230812"/>
    <lineage>
        <taxon>Eukaryota</taxon>
        <taxon>Fungi</taxon>
        <taxon>Dikarya</taxon>
        <taxon>Basidiomycota</taxon>
        <taxon>Agaricomycotina</taxon>
        <taxon>Agaricomycetes</taxon>
        <taxon>Agaricomycetidae</taxon>
        <taxon>Agaricales</taxon>
        <taxon>Marasmiineae</taxon>
        <taxon>Mycenaceae</taxon>
        <taxon>Mycena</taxon>
    </lineage>
</organism>
<evidence type="ECO:0000313" key="4">
    <source>
        <dbReference type="Proteomes" id="UP000623467"/>
    </source>
</evidence>
<dbReference type="AlphaFoldDB" id="A0A8H6YSR7"/>
<name>A0A8H6YSR7_9AGAR</name>